<feature type="domain" description="FecR protein" evidence="2">
    <location>
        <begin position="152"/>
        <end position="243"/>
    </location>
</feature>
<dbReference type="InterPro" id="IPR032623">
    <property type="entry name" value="FecR_N"/>
</dbReference>
<dbReference type="InterPro" id="IPR012373">
    <property type="entry name" value="Ferrdict_sens_TM"/>
</dbReference>
<organism evidence="4 5">
    <name type="scientific">Janthinobacterium violaceinigrum</name>
    <dbReference type="NCBI Taxonomy" id="2654252"/>
    <lineage>
        <taxon>Bacteria</taxon>
        <taxon>Pseudomonadati</taxon>
        <taxon>Pseudomonadota</taxon>
        <taxon>Betaproteobacteria</taxon>
        <taxon>Burkholderiales</taxon>
        <taxon>Oxalobacteraceae</taxon>
        <taxon>Janthinobacterium</taxon>
    </lineage>
</organism>
<evidence type="ECO:0000256" key="1">
    <source>
        <dbReference type="SAM" id="MobiDB-lite"/>
    </source>
</evidence>
<dbReference type="Pfam" id="PF16220">
    <property type="entry name" value="DUF4880"/>
    <property type="match status" value="1"/>
</dbReference>
<dbReference type="GO" id="GO:0016989">
    <property type="term" value="F:sigma factor antagonist activity"/>
    <property type="evidence" value="ECO:0007669"/>
    <property type="project" value="TreeGrafter"/>
</dbReference>
<gene>
    <name evidence="4" type="ORF">GCN75_23880</name>
</gene>
<dbReference type="EMBL" id="WFLI01000038">
    <property type="protein sequence ID" value="KAB8061317.1"/>
    <property type="molecule type" value="Genomic_DNA"/>
</dbReference>
<dbReference type="AlphaFoldDB" id="A0A6I1I0A5"/>
<evidence type="ECO:0000259" key="3">
    <source>
        <dbReference type="Pfam" id="PF16220"/>
    </source>
</evidence>
<protein>
    <submittedName>
        <fullName evidence="4">DUF4880 domain-containing protein</fullName>
    </submittedName>
</protein>
<keyword evidence="5" id="KW-1185">Reference proteome</keyword>
<dbReference type="PANTHER" id="PTHR30273:SF2">
    <property type="entry name" value="PROTEIN FECR"/>
    <property type="match status" value="1"/>
</dbReference>
<evidence type="ECO:0000313" key="5">
    <source>
        <dbReference type="Proteomes" id="UP000468717"/>
    </source>
</evidence>
<dbReference type="Gene3D" id="3.55.50.30">
    <property type="match status" value="1"/>
</dbReference>
<feature type="domain" description="FecR N-terminal" evidence="3">
    <location>
        <begin position="42"/>
        <end position="82"/>
    </location>
</feature>
<sequence>MQHAATRRFPALRPGLAAGPDTMKTLPPKDSRAASSADLEAQAWNWLRLLTSGDAREVDAQRFRRWVQSSPSHQAAYNDVKRRWDALEAPARELLRARPEAVPARARHPLFASDGRRAFLGAAIGAAAVAGVAVVHPPLGLWPGPDEWAADERTAPGEQRTLALFHGVDVILNTRTSIRRQTDGGRLVGLDLLAGEASIDLRAAGPAFAVVAGVGRSLLESGRAEVRHLDGKVCVTCIDGAVRVEHPAGARQLHARQQMVYGASSLGDIAGIDPKTVSAWRQGMLVFDQAPLADVLDEINRYRAGRVVLMNDAVRNKPVSGRFFTASLDLALWQLQESFQLQARSLPAGLLLLS</sequence>
<feature type="region of interest" description="Disordered" evidence="1">
    <location>
        <begin position="1"/>
        <end position="34"/>
    </location>
</feature>
<proteinExistence type="predicted"/>
<dbReference type="Pfam" id="PF04773">
    <property type="entry name" value="FecR"/>
    <property type="match status" value="1"/>
</dbReference>
<accession>A0A6I1I0A5</accession>
<evidence type="ECO:0000313" key="4">
    <source>
        <dbReference type="EMBL" id="KAB8061317.1"/>
    </source>
</evidence>
<comment type="caution">
    <text evidence="4">The sequence shown here is derived from an EMBL/GenBank/DDBJ whole genome shotgun (WGS) entry which is preliminary data.</text>
</comment>
<evidence type="ECO:0000259" key="2">
    <source>
        <dbReference type="Pfam" id="PF04773"/>
    </source>
</evidence>
<name>A0A6I1I0A5_9BURK</name>
<dbReference type="Gene3D" id="2.60.120.1440">
    <property type="match status" value="1"/>
</dbReference>
<reference evidence="4 5" key="1">
    <citation type="submission" date="2019-10" db="EMBL/GenBank/DDBJ databases">
        <title>Three novel species isolated from a subtropical stream in China.</title>
        <authorList>
            <person name="Lu H."/>
        </authorList>
    </citation>
    <scope>NUCLEOTIDE SEQUENCE [LARGE SCALE GENOMIC DNA]</scope>
    <source>
        <strain evidence="4 5">FT13W</strain>
    </source>
</reference>
<dbReference type="InterPro" id="IPR006860">
    <property type="entry name" value="FecR"/>
</dbReference>
<dbReference type="PANTHER" id="PTHR30273">
    <property type="entry name" value="PERIPLASMIC SIGNAL SENSOR AND SIGMA FACTOR ACTIVATOR FECR-RELATED"/>
    <property type="match status" value="1"/>
</dbReference>
<dbReference type="PIRSF" id="PIRSF018266">
    <property type="entry name" value="FecR"/>
    <property type="match status" value="1"/>
</dbReference>
<dbReference type="Proteomes" id="UP000468717">
    <property type="component" value="Unassembled WGS sequence"/>
</dbReference>